<proteinExistence type="predicted"/>
<organism evidence="2 3">
    <name type="scientific">Nesterenkonia massiliensis</name>
    <dbReference type="NCBI Taxonomy" id="1232429"/>
    <lineage>
        <taxon>Bacteria</taxon>
        <taxon>Bacillati</taxon>
        <taxon>Actinomycetota</taxon>
        <taxon>Actinomycetes</taxon>
        <taxon>Micrococcales</taxon>
        <taxon>Micrococcaceae</taxon>
        <taxon>Nesterenkonia</taxon>
    </lineage>
</organism>
<feature type="compositionally biased region" description="Low complexity" evidence="1">
    <location>
        <begin position="64"/>
        <end position="78"/>
    </location>
</feature>
<gene>
    <name evidence="2" type="ORF">M3B43_06525</name>
</gene>
<keyword evidence="3" id="KW-1185">Reference proteome</keyword>
<evidence type="ECO:0000313" key="3">
    <source>
        <dbReference type="Proteomes" id="UP001205046"/>
    </source>
</evidence>
<feature type="compositionally biased region" description="Polar residues" evidence="1">
    <location>
        <begin position="52"/>
        <end position="62"/>
    </location>
</feature>
<dbReference type="RefSeq" id="WP_260073024.1">
    <property type="nucleotide sequence ID" value="NZ_JALXMO010000013.1"/>
</dbReference>
<accession>A0ABT2HQM1</accession>
<feature type="compositionally biased region" description="Polar residues" evidence="1">
    <location>
        <begin position="83"/>
        <end position="93"/>
    </location>
</feature>
<reference evidence="2 3" key="1">
    <citation type="submission" date="2022-04" db="EMBL/GenBank/DDBJ databases">
        <title>Human microbiome associated bacterial genomes.</title>
        <authorList>
            <person name="Sandstrom S."/>
            <person name="Salamzade R."/>
            <person name="Kalan L.R."/>
        </authorList>
    </citation>
    <scope>NUCLEOTIDE SEQUENCE [LARGE SCALE GENOMIC DNA]</scope>
    <source>
        <strain evidence="3">p3-SID767</strain>
    </source>
</reference>
<protein>
    <recommendedName>
        <fullName evidence="4">DUF3558 domain-containing protein</fullName>
    </recommendedName>
</protein>
<feature type="region of interest" description="Disordered" evidence="1">
    <location>
        <begin position="1"/>
        <end position="25"/>
    </location>
</feature>
<name>A0ABT2HQM1_9MICC</name>
<comment type="caution">
    <text evidence="2">The sequence shown here is derived from an EMBL/GenBank/DDBJ whole genome shotgun (WGS) entry which is preliminary data.</text>
</comment>
<evidence type="ECO:0000313" key="2">
    <source>
        <dbReference type="EMBL" id="MCT1606987.1"/>
    </source>
</evidence>
<evidence type="ECO:0008006" key="4">
    <source>
        <dbReference type="Google" id="ProtNLM"/>
    </source>
</evidence>
<dbReference type="EMBL" id="JALXMO010000013">
    <property type="protein sequence ID" value="MCT1606987.1"/>
    <property type="molecule type" value="Genomic_DNA"/>
</dbReference>
<feature type="compositionally biased region" description="Low complexity" evidence="1">
    <location>
        <begin position="16"/>
        <end position="25"/>
    </location>
</feature>
<feature type="region of interest" description="Disordered" evidence="1">
    <location>
        <begin position="43"/>
        <end position="111"/>
    </location>
</feature>
<evidence type="ECO:0000256" key="1">
    <source>
        <dbReference type="SAM" id="MobiDB-lite"/>
    </source>
</evidence>
<sequence>MSLRFGTHRPAPAGCSSSSSRSTSAPGVVALAGLLGLMLSSCAENPFDTDSEPASTGLNPELQTPAAEPSTPESPAASGYSPEATSEDPSGTETAAGADSAAEGNGHEPVGTQLSEELSVPQEWLISTGEAWPESAGHGASMPVLNHQDECLLQEQMPEILGRTATITDTGFGPLGVDAQAQDSYRYLCNFWSRGHYSGRLKLLVPGSGEDAAAIAENFQDQPSTEVQENSVETVKLGDEEFQVLSRWYPVPEHGLYEALFYDADQEVFAVLEVNSLDEEAWEEDSPEQVAEYLGHILAGE</sequence>
<dbReference type="Proteomes" id="UP001205046">
    <property type="component" value="Unassembled WGS sequence"/>
</dbReference>